<evidence type="ECO:0000256" key="1">
    <source>
        <dbReference type="SAM" id="MobiDB-lite"/>
    </source>
</evidence>
<name>A0AAJ0IBZ2_9PEZI</name>
<dbReference type="RefSeq" id="XP_062694749.1">
    <property type="nucleotide sequence ID" value="XM_062838853.1"/>
</dbReference>
<gene>
    <name evidence="2" type="ORF">B0T23DRAFT_404052</name>
</gene>
<keyword evidence="3" id="KW-1185">Reference proteome</keyword>
<feature type="compositionally biased region" description="Polar residues" evidence="1">
    <location>
        <begin position="1"/>
        <end position="12"/>
    </location>
</feature>
<dbReference type="EMBL" id="JAULSX010000003">
    <property type="protein sequence ID" value="KAK3495320.1"/>
    <property type="molecule type" value="Genomic_DNA"/>
</dbReference>
<dbReference type="GeneID" id="87876475"/>
<comment type="caution">
    <text evidence="2">The sequence shown here is derived from an EMBL/GenBank/DDBJ whole genome shotgun (WGS) entry which is preliminary data.</text>
</comment>
<dbReference type="Proteomes" id="UP001285908">
    <property type="component" value="Unassembled WGS sequence"/>
</dbReference>
<reference evidence="2 3" key="1">
    <citation type="journal article" date="2023" name="Mol. Phylogenet. Evol.">
        <title>Genome-scale phylogeny and comparative genomics of the fungal order Sordariales.</title>
        <authorList>
            <person name="Hensen N."/>
            <person name="Bonometti L."/>
            <person name="Westerberg I."/>
            <person name="Brannstrom I.O."/>
            <person name="Guillou S."/>
            <person name="Cros-Aarteil S."/>
            <person name="Calhoun S."/>
            <person name="Haridas S."/>
            <person name="Kuo A."/>
            <person name="Mondo S."/>
            <person name="Pangilinan J."/>
            <person name="Riley R."/>
            <person name="LaButti K."/>
            <person name="Andreopoulos B."/>
            <person name="Lipzen A."/>
            <person name="Chen C."/>
            <person name="Yan M."/>
            <person name="Daum C."/>
            <person name="Ng V."/>
            <person name="Clum A."/>
            <person name="Steindorff A."/>
            <person name="Ohm R.A."/>
            <person name="Martin F."/>
            <person name="Silar P."/>
            <person name="Natvig D.O."/>
            <person name="Lalanne C."/>
            <person name="Gautier V."/>
            <person name="Ament-Velasquez S.L."/>
            <person name="Kruys A."/>
            <person name="Hutchinson M.I."/>
            <person name="Powell A.J."/>
            <person name="Barry K."/>
            <person name="Miller A.N."/>
            <person name="Grigoriev I.V."/>
            <person name="Debuchy R."/>
            <person name="Gladieux P."/>
            <person name="Hiltunen Thoren M."/>
            <person name="Johannesson H."/>
        </authorList>
    </citation>
    <scope>NUCLEOTIDE SEQUENCE [LARGE SCALE GENOMIC DNA]</scope>
    <source>
        <strain evidence="2 3">FGSC 10403</strain>
    </source>
</reference>
<organism evidence="2 3">
    <name type="scientific">Neurospora hispaniola</name>
    <dbReference type="NCBI Taxonomy" id="588809"/>
    <lineage>
        <taxon>Eukaryota</taxon>
        <taxon>Fungi</taxon>
        <taxon>Dikarya</taxon>
        <taxon>Ascomycota</taxon>
        <taxon>Pezizomycotina</taxon>
        <taxon>Sordariomycetes</taxon>
        <taxon>Sordariomycetidae</taxon>
        <taxon>Sordariales</taxon>
        <taxon>Sordariaceae</taxon>
        <taxon>Neurospora</taxon>
    </lineage>
</organism>
<sequence length="148" mass="15958">MAALASEQSTPDRSIDSGYPSTADGRPALTLGLFNPGKNRRPISRPVLHRFLAALVTRVTNGVRSANRRVVAPGTDIKTLSLEGSDPIPLGPAQFGGQMFEARTGPGLLGQDPAVFEVTNVATRPNERWHSDHWVGTRVVTLRNGKQH</sequence>
<feature type="region of interest" description="Disordered" evidence="1">
    <location>
        <begin position="1"/>
        <end position="28"/>
    </location>
</feature>
<accession>A0AAJ0IBZ2</accession>
<evidence type="ECO:0000313" key="3">
    <source>
        <dbReference type="Proteomes" id="UP001285908"/>
    </source>
</evidence>
<dbReference type="AlphaFoldDB" id="A0AAJ0IBZ2"/>
<proteinExistence type="predicted"/>
<evidence type="ECO:0000313" key="2">
    <source>
        <dbReference type="EMBL" id="KAK3495320.1"/>
    </source>
</evidence>
<protein>
    <submittedName>
        <fullName evidence="2">Uncharacterized protein</fullName>
    </submittedName>
</protein>